<gene>
    <name evidence="1" type="ORF">ACG33_13430</name>
</gene>
<keyword evidence="2" id="KW-1185">Reference proteome</keyword>
<dbReference type="PATRIC" id="fig|465721.4.peg.2876"/>
<dbReference type="Proteomes" id="UP000070250">
    <property type="component" value="Chromosome"/>
</dbReference>
<reference evidence="1 2" key="1">
    <citation type="submission" date="2015-06" db="EMBL/GenBank/DDBJ databases">
        <title>A Comprehensive Approach to Explore the Metabolic and Phylogenetic Diversity of Bacterial Steroid Degradation in the Environment: Testosterone as an Example.</title>
        <authorList>
            <person name="Yang F.-C."/>
            <person name="Chen Y.-L."/>
            <person name="Yu C.-P."/>
            <person name="Tang S.-L."/>
            <person name="Wang P.-H."/>
            <person name="Ismail W."/>
            <person name="Wang C.-H."/>
            <person name="Yang C.-Y."/>
            <person name="Chiang Y.-R."/>
        </authorList>
    </citation>
    <scope>NUCLEOTIDE SEQUENCE [LARGE SCALE GENOMIC DNA]</scope>
    <source>
        <strain evidence="1 2">DSM 18526</strain>
    </source>
</reference>
<proteinExistence type="predicted"/>
<evidence type="ECO:0000313" key="1">
    <source>
        <dbReference type="EMBL" id="AMN48084.1"/>
    </source>
</evidence>
<protein>
    <submittedName>
        <fullName evidence="1">Uncharacterized protein</fullName>
    </submittedName>
</protein>
<dbReference type="EMBL" id="CP011971">
    <property type="protein sequence ID" value="AMN48084.1"/>
    <property type="molecule type" value="Genomic_DNA"/>
</dbReference>
<dbReference type="OrthoDB" id="8911592at2"/>
<name>A0A127FCE0_STEDE</name>
<dbReference type="AlphaFoldDB" id="A0A127FCE0"/>
<dbReference type="RefSeq" id="WP_066921959.1">
    <property type="nucleotide sequence ID" value="NZ_CP011971.1"/>
</dbReference>
<accession>A0A127FCE0</accession>
<organism evidence="1 2">
    <name type="scientific">Steroidobacter denitrificans</name>
    <dbReference type="NCBI Taxonomy" id="465721"/>
    <lineage>
        <taxon>Bacteria</taxon>
        <taxon>Pseudomonadati</taxon>
        <taxon>Pseudomonadota</taxon>
        <taxon>Gammaproteobacteria</taxon>
        <taxon>Steroidobacterales</taxon>
        <taxon>Steroidobacteraceae</taxon>
        <taxon>Steroidobacter</taxon>
    </lineage>
</organism>
<sequence length="156" mass="18149">MTYREQLQQFFARYSRETGRTGPIDPHDVAGWAITNRLWEPRPRDVINQLADDISKALREEYRTDEHGRRYRAKHAVNGGPQQGTLWADIDTAPHAHMERAFAQRRQQVVGDCLQLKTDVDVYNDKRSDEEPINMVLDFTNDVAELQLQVPYRKVG</sequence>
<evidence type="ECO:0000313" key="2">
    <source>
        <dbReference type="Proteomes" id="UP000070250"/>
    </source>
</evidence>
<dbReference type="STRING" id="465721.ACG33_13430"/>
<dbReference type="KEGG" id="sdf:ACG33_13430"/>